<gene>
    <name evidence="1" type="ORF">SI65_07819</name>
</gene>
<dbReference type="PANTHER" id="PTHR43845">
    <property type="entry name" value="BLR5969 PROTEIN"/>
    <property type="match status" value="1"/>
</dbReference>
<proteinExistence type="predicted"/>
<dbReference type="OrthoDB" id="10047078at2759"/>
<dbReference type="Proteomes" id="UP000094569">
    <property type="component" value="Unassembled WGS sequence"/>
</dbReference>
<evidence type="ECO:0000313" key="2">
    <source>
        <dbReference type="Proteomes" id="UP000094569"/>
    </source>
</evidence>
<dbReference type="PANTHER" id="PTHR43845:SF1">
    <property type="entry name" value="BLR5969 PROTEIN"/>
    <property type="match status" value="1"/>
</dbReference>
<protein>
    <submittedName>
        <fullName evidence="1">Uncharacterized protein</fullName>
    </submittedName>
</protein>
<keyword evidence="2" id="KW-1185">Reference proteome</keyword>
<reference evidence="1 2" key="1">
    <citation type="journal article" date="2016" name="BMC Genomics">
        <title>Comparative genomic and transcriptomic analyses of the Fuzhuan brick tea-fermentation fungus Aspergillus cristatus.</title>
        <authorList>
            <person name="Ge Y."/>
            <person name="Wang Y."/>
            <person name="Liu Y."/>
            <person name="Tan Y."/>
            <person name="Ren X."/>
            <person name="Zhang X."/>
            <person name="Hyde K.D."/>
            <person name="Liu Y."/>
            <person name="Liu Z."/>
        </authorList>
    </citation>
    <scope>NUCLEOTIDE SEQUENCE [LARGE SCALE GENOMIC DNA]</scope>
    <source>
        <strain evidence="1 2">GZAAS20.1005</strain>
    </source>
</reference>
<comment type="caution">
    <text evidence="1">The sequence shown here is derived from an EMBL/GenBank/DDBJ whole genome shotgun (WGS) entry which is preliminary data.</text>
</comment>
<dbReference type="VEuPathDB" id="FungiDB:SI65_07819"/>
<dbReference type="AlphaFoldDB" id="A0A1E3B7E9"/>
<evidence type="ECO:0000313" key="1">
    <source>
        <dbReference type="EMBL" id="ODM16854.1"/>
    </source>
</evidence>
<organism evidence="1 2">
    <name type="scientific">Aspergillus cristatus</name>
    <name type="common">Chinese Fuzhuan brick tea-fermentation fungus</name>
    <name type="synonym">Eurotium cristatum</name>
    <dbReference type="NCBI Taxonomy" id="573508"/>
    <lineage>
        <taxon>Eukaryota</taxon>
        <taxon>Fungi</taxon>
        <taxon>Dikarya</taxon>
        <taxon>Ascomycota</taxon>
        <taxon>Pezizomycotina</taxon>
        <taxon>Eurotiomycetes</taxon>
        <taxon>Eurotiomycetidae</taxon>
        <taxon>Eurotiales</taxon>
        <taxon>Aspergillaceae</taxon>
        <taxon>Aspergillus</taxon>
        <taxon>Aspergillus subgen. Aspergillus</taxon>
    </lineage>
</organism>
<dbReference type="EMBL" id="JXNT01000010">
    <property type="protein sequence ID" value="ODM16854.1"/>
    <property type="molecule type" value="Genomic_DNA"/>
</dbReference>
<sequence length="210" mass="24238">MNPAVTGYRDGDDAADFIFDTRDIMVKALPRTIAEDSAGGVEPFQDGEVGALATASLQRLRNSLIRYLTGDVSSLHLLPKTDFIDPEEAQHFKILRMQGRDKRFSFDWQGEYFDFKAIRKLIQSDEFSVLQWQIILSETSTQHHLEVRLLRGQHDDRRLSDDDLVRKLRDFFNVDPDTEGYFQVTFVSGLQEFERSKSGNKVMHYLDLKS</sequence>
<name>A0A1E3B7E9_ASPCR</name>
<accession>A0A1E3B7E9</accession>